<protein>
    <submittedName>
        <fullName evidence="2">Uncharacterized protein</fullName>
    </submittedName>
</protein>
<evidence type="ECO:0000313" key="3">
    <source>
        <dbReference type="Proteomes" id="UP000313359"/>
    </source>
</evidence>
<organism evidence="2 3">
    <name type="scientific">Lentinus tigrinus ALCF2SS1-6</name>
    <dbReference type="NCBI Taxonomy" id="1328759"/>
    <lineage>
        <taxon>Eukaryota</taxon>
        <taxon>Fungi</taxon>
        <taxon>Dikarya</taxon>
        <taxon>Basidiomycota</taxon>
        <taxon>Agaricomycotina</taxon>
        <taxon>Agaricomycetes</taxon>
        <taxon>Polyporales</taxon>
        <taxon>Polyporaceae</taxon>
        <taxon>Lentinus</taxon>
    </lineage>
</organism>
<proteinExistence type="predicted"/>
<evidence type="ECO:0000256" key="1">
    <source>
        <dbReference type="SAM" id="MobiDB-lite"/>
    </source>
</evidence>
<dbReference type="Proteomes" id="UP000313359">
    <property type="component" value="Unassembled WGS sequence"/>
</dbReference>
<feature type="region of interest" description="Disordered" evidence="1">
    <location>
        <begin position="177"/>
        <end position="262"/>
    </location>
</feature>
<keyword evidence="3" id="KW-1185">Reference proteome</keyword>
<accession>A0A5C2S7V6</accession>
<dbReference type="AlphaFoldDB" id="A0A5C2S7V6"/>
<sequence>MCGTAAEKLRNALGLPVQQVTAPAPPPGLTRTRGDGEPTLAHSRRADSGVGTPGWPLKVTALCPSTSSVGPDCTRARAATKAPPARSAGPWHPAWHCGYNANGGFISGSTSTVPLRQVRACRGPLWREASAGERVRVALGAPRISFRDWIEVEPLPAGGGDGDGPVNFRGTKISETDALRQSAQSEPPQPPFADREPFDLRAPASRQRPELAGLWTEEIWRAGQSAQRESMRPAAPSEPPSRGGQRARGAWLPTCERRAHTG</sequence>
<evidence type="ECO:0000313" key="2">
    <source>
        <dbReference type="EMBL" id="RPD59852.1"/>
    </source>
</evidence>
<gene>
    <name evidence="2" type="ORF">L227DRAFT_115599</name>
</gene>
<name>A0A5C2S7V6_9APHY</name>
<reference evidence="2" key="1">
    <citation type="journal article" date="2018" name="Genome Biol. Evol.">
        <title>Genomics and development of Lentinus tigrinus, a white-rot wood-decaying mushroom with dimorphic fruiting bodies.</title>
        <authorList>
            <person name="Wu B."/>
            <person name="Xu Z."/>
            <person name="Knudson A."/>
            <person name="Carlson A."/>
            <person name="Chen N."/>
            <person name="Kovaka S."/>
            <person name="LaButti K."/>
            <person name="Lipzen A."/>
            <person name="Pennachio C."/>
            <person name="Riley R."/>
            <person name="Schakwitz W."/>
            <person name="Umezawa K."/>
            <person name="Ohm R.A."/>
            <person name="Grigoriev I.V."/>
            <person name="Nagy L.G."/>
            <person name="Gibbons J."/>
            <person name="Hibbett D."/>
        </authorList>
    </citation>
    <scope>NUCLEOTIDE SEQUENCE [LARGE SCALE GENOMIC DNA]</scope>
    <source>
        <strain evidence="2">ALCF2SS1-6</strain>
    </source>
</reference>
<dbReference type="EMBL" id="ML122268">
    <property type="protein sequence ID" value="RPD59852.1"/>
    <property type="molecule type" value="Genomic_DNA"/>
</dbReference>
<feature type="region of interest" description="Disordered" evidence="1">
    <location>
        <begin position="14"/>
        <end position="53"/>
    </location>
</feature>